<gene>
    <name evidence="2" type="ORF">B879_03042</name>
</gene>
<keyword evidence="1" id="KW-0472">Membrane</keyword>
<name>K1LDD2_CECL9</name>
<sequence>MKYAFFAFLLLAILSLSWMRVHEYQFEQSTGYSFDIMEFELPGSVDNLNALIQSWSQEDKKTFVLEQLWMDYFFMSTLFPALFILCIWARKMVVEREKILGQIGRYQGMKVILSTLAVMQLLAWVFDIVENVRLTYWINQGYAENIYMFENMVRLKFFFAIVGAITPLSIMIFTRYRKK</sequence>
<evidence type="ECO:0000256" key="1">
    <source>
        <dbReference type="SAM" id="Phobius"/>
    </source>
</evidence>
<evidence type="ECO:0000313" key="3">
    <source>
        <dbReference type="Proteomes" id="UP000004478"/>
    </source>
</evidence>
<dbReference type="OrthoDB" id="661748at2"/>
<dbReference type="EMBL" id="AMGM01000056">
    <property type="protein sequence ID" value="EKB48358.1"/>
    <property type="molecule type" value="Genomic_DNA"/>
</dbReference>
<evidence type="ECO:0000313" key="2">
    <source>
        <dbReference type="EMBL" id="EKB48358.1"/>
    </source>
</evidence>
<keyword evidence="1" id="KW-0812">Transmembrane</keyword>
<dbReference type="Proteomes" id="UP000004478">
    <property type="component" value="Unassembled WGS sequence"/>
</dbReference>
<reference evidence="2 3" key="1">
    <citation type="journal article" date="2012" name="J. Bacteriol.">
        <title>Draft Genome Sequence of Cecembia lonarensis Strain LW9T, Isolated from Lonar Lake, a Haloalkaline Lake in India.</title>
        <authorList>
            <person name="Shivaji S."/>
            <person name="Ara S."/>
            <person name="Singh A."/>
            <person name="Pinnaka A.K."/>
        </authorList>
    </citation>
    <scope>NUCLEOTIDE SEQUENCE [LARGE SCALE GENOMIC DNA]</scope>
    <source>
        <strain evidence="2 3">LW9</strain>
    </source>
</reference>
<accession>K1LDD2</accession>
<feature type="transmembrane region" description="Helical" evidence="1">
    <location>
        <begin position="111"/>
        <end position="129"/>
    </location>
</feature>
<dbReference type="AlphaFoldDB" id="K1LDD2"/>
<organism evidence="2 3">
    <name type="scientific">Cecembia lonarensis (strain CCUG 58316 / KCTC 22772 / LW9)</name>
    <dbReference type="NCBI Taxonomy" id="1225176"/>
    <lineage>
        <taxon>Bacteria</taxon>
        <taxon>Pseudomonadati</taxon>
        <taxon>Bacteroidota</taxon>
        <taxon>Cytophagia</taxon>
        <taxon>Cytophagales</taxon>
        <taxon>Cyclobacteriaceae</taxon>
        <taxon>Cecembia</taxon>
    </lineage>
</organism>
<feature type="transmembrane region" description="Helical" evidence="1">
    <location>
        <begin position="157"/>
        <end position="176"/>
    </location>
</feature>
<keyword evidence="3" id="KW-1185">Reference proteome</keyword>
<comment type="caution">
    <text evidence="2">The sequence shown here is derived from an EMBL/GenBank/DDBJ whole genome shotgun (WGS) entry which is preliminary data.</text>
</comment>
<proteinExistence type="predicted"/>
<feature type="transmembrane region" description="Helical" evidence="1">
    <location>
        <begin position="72"/>
        <end position="90"/>
    </location>
</feature>
<keyword evidence="1" id="KW-1133">Transmembrane helix</keyword>
<protein>
    <submittedName>
        <fullName evidence="2">Uncharacterized protein</fullName>
    </submittedName>
</protein>
<dbReference type="RefSeq" id="WP_009186062.1">
    <property type="nucleotide sequence ID" value="NZ_AMGM01000056.1"/>
</dbReference>